<keyword evidence="4 10" id="KW-0812">Transmembrane</keyword>
<evidence type="ECO:0000256" key="9">
    <source>
        <dbReference type="ARBA" id="ARBA00023237"/>
    </source>
</evidence>
<feature type="domain" description="TonB-dependent receptor-like beta-barrel" evidence="13">
    <location>
        <begin position="213"/>
        <end position="614"/>
    </location>
</feature>
<dbReference type="Gene3D" id="2.170.130.10">
    <property type="entry name" value="TonB-dependent receptor, plug domain"/>
    <property type="match status" value="1"/>
</dbReference>
<proteinExistence type="inferred from homology"/>
<comment type="subcellular location">
    <subcellularLocation>
        <location evidence="1 10">Cell outer membrane</location>
        <topology evidence="1 10">Multi-pass membrane protein</topology>
    </subcellularLocation>
</comment>
<dbReference type="RefSeq" id="WP_343847214.1">
    <property type="nucleotide sequence ID" value="NZ_BAAAEI010000024.1"/>
</dbReference>
<evidence type="ECO:0000256" key="11">
    <source>
        <dbReference type="RuleBase" id="RU003357"/>
    </source>
</evidence>
<evidence type="ECO:0000259" key="14">
    <source>
        <dbReference type="Pfam" id="PF07715"/>
    </source>
</evidence>
<evidence type="ECO:0000256" key="7">
    <source>
        <dbReference type="ARBA" id="ARBA00023077"/>
    </source>
</evidence>
<keyword evidence="6" id="KW-0406">Ion transport</keyword>
<keyword evidence="9 10" id="KW-0998">Cell outer membrane</keyword>
<organism evidence="15 16">
    <name type="scientific">Bowmanella denitrificans</name>
    <dbReference type="NCBI Taxonomy" id="366582"/>
    <lineage>
        <taxon>Bacteria</taxon>
        <taxon>Pseudomonadati</taxon>
        <taxon>Pseudomonadota</taxon>
        <taxon>Gammaproteobacteria</taxon>
        <taxon>Alteromonadales</taxon>
        <taxon>Alteromonadaceae</taxon>
        <taxon>Bowmanella</taxon>
    </lineage>
</organism>
<feature type="signal peptide" evidence="12">
    <location>
        <begin position="1"/>
        <end position="24"/>
    </location>
</feature>
<gene>
    <name evidence="15" type="primary">btuB</name>
    <name evidence="15" type="ORF">GCM10009092_39640</name>
</gene>
<feature type="domain" description="TonB-dependent receptor plug" evidence="14">
    <location>
        <begin position="43"/>
        <end position="149"/>
    </location>
</feature>
<feature type="chain" id="PRO_5045981329" evidence="12">
    <location>
        <begin position="25"/>
        <end position="640"/>
    </location>
</feature>
<comment type="similarity">
    <text evidence="10 11">Belongs to the TonB-dependent receptor family.</text>
</comment>
<keyword evidence="16" id="KW-1185">Reference proteome</keyword>
<name>A0ABP3HJ03_9ALTE</name>
<keyword evidence="15" id="KW-0675">Receptor</keyword>
<evidence type="ECO:0000256" key="3">
    <source>
        <dbReference type="ARBA" id="ARBA00022452"/>
    </source>
</evidence>
<accession>A0ABP3HJ03</accession>
<evidence type="ECO:0000256" key="5">
    <source>
        <dbReference type="ARBA" id="ARBA00022729"/>
    </source>
</evidence>
<evidence type="ECO:0000256" key="6">
    <source>
        <dbReference type="ARBA" id="ARBA00023065"/>
    </source>
</evidence>
<evidence type="ECO:0000256" key="4">
    <source>
        <dbReference type="ARBA" id="ARBA00022692"/>
    </source>
</evidence>
<sequence length="640" mass="70187">MQFKHTTLGLAVFASLFGTSAAIAQDDIETISVIGARQPIELSRLSASVSVIDRAEIENSGAISLSDLLRGLPGVSISQDGVKGSQTQVRLRGSEANHVLVLVDGVEVNDLGADGGVNFAHLNPDNVQRIELLRGPQSALWGSAAVGGVISITTREAQGKLQGSSKLEVGQDSSKRLAGSLQGQSESLSYALAANHFSTKGQNIARTGEERDGYRNNEVSAKLGWLLSDASKVLLQYRNLDTFNEYDGSDYTTGLSTDADNFTHGRFASGKLEWHFAPANSAWSQTLGVQHSRNNSINYSPAFGGDAQYQQSEVDSNKQRWFWQNNLSYGQANRASLVLEHVNEDFEQIAQAQSWGDPNQQQDSHTNSIAADILHQLNDSLTLTASVRHDNNQIFDDALTYRIGGTFDITAEYSLFVSHGKAVKNPSFIERFGYTPASFIGNSHLEPEESSSSEVGLRANLSAGWQTELSIYHTDLENEINGYVFDTELGGATAKNIVGESARDGLEWQLSGQLANLSVDLSYSYLDAREEDGQTNKIEVRRARHSANLVLNYPFFDNKANIYLQANYQGTRQDDFFATFPATRVALSAATIVNAALTFRPDQHWTFAVRAENLFDHEYEEVVGYQRQGRTAYLSAGYQF</sequence>
<keyword evidence="2 10" id="KW-0813">Transport</keyword>
<evidence type="ECO:0000256" key="2">
    <source>
        <dbReference type="ARBA" id="ARBA00022448"/>
    </source>
</evidence>
<dbReference type="Pfam" id="PF00593">
    <property type="entry name" value="TonB_dep_Rec_b-barrel"/>
    <property type="match status" value="1"/>
</dbReference>
<dbReference type="InterPro" id="IPR037066">
    <property type="entry name" value="Plug_dom_sf"/>
</dbReference>
<protein>
    <submittedName>
        <fullName evidence="15">TonB-dependent vitamin B12 receptor BtuB</fullName>
    </submittedName>
</protein>
<evidence type="ECO:0000256" key="12">
    <source>
        <dbReference type="SAM" id="SignalP"/>
    </source>
</evidence>
<dbReference type="Gene3D" id="2.40.170.20">
    <property type="entry name" value="TonB-dependent receptor, beta-barrel domain"/>
    <property type="match status" value="1"/>
</dbReference>
<dbReference type="InterPro" id="IPR012910">
    <property type="entry name" value="Plug_dom"/>
</dbReference>
<dbReference type="InterPro" id="IPR039426">
    <property type="entry name" value="TonB-dep_rcpt-like"/>
</dbReference>
<evidence type="ECO:0000313" key="16">
    <source>
        <dbReference type="Proteomes" id="UP001501757"/>
    </source>
</evidence>
<dbReference type="PANTHER" id="PTHR30069:SF53">
    <property type="entry name" value="COLICIN I RECEPTOR-RELATED"/>
    <property type="match status" value="1"/>
</dbReference>
<evidence type="ECO:0000256" key="10">
    <source>
        <dbReference type="PROSITE-ProRule" id="PRU01360"/>
    </source>
</evidence>
<keyword evidence="5 12" id="KW-0732">Signal</keyword>
<dbReference type="CDD" id="cd01347">
    <property type="entry name" value="ligand_gated_channel"/>
    <property type="match status" value="1"/>
</dbReference>
<dbReference type="InterPro" id="IPR036942">
    <property type="entry name" value="Beta-barrel_TonB_sf"/>
</dbReference>
<keyword evidence="7 11" id="KW-0798">TonB box</keyword>
<keyword evidence="3 10" id="KW-1134">Transmembrane beta strand</keyword>
<dbReference type="PROSITE" id="PS52016">
    <property type="entry name" value="TONB_DEPENDENT_REC_3"/>
    <property type="match status" value="1"/>
</dbReference>
<keyword evidence="8 10" id="KW-0472">Membrane</keyword>
<reference evidence="16" key="1">
    <citation type="journal article" date="2019" name="Int. J. Syst. Evol. Microbiol.">
        <title>The Global Catalogue of Microorganisms (GCM) 10K type strain sequencing project: providing services to taxonomists for standard genome sequencing and annotation.</title>
        <authorList>
            <consortium name="The Broad Institute Genomics Platform"/>
            <consortium name="The Broad Institute Genome Sequencing Center for Infectious Disease"/>
            <person name="Wu L."/>
            <person name="Ma J."/>
        </authorList>
    </citation>
    <scope>NUCLEOTIDE SEQUENCE [LARGE SCALE GENOMIC DNA]</scope>
    <source>
        <strain evidence="16">JCM 13378</strain>
    </source>
</reference>
<evidence type="ECO:0000256" key="1">
    <source>
        <dbReference type="ARBA" id="ARBA00004571"/>
    </source>
</evidence>
<comment type="caution">
    <text evidence="15">The sequence shown here is derived from an EMBL/GenBank/DDBJ whole genome shotgun (WGS) entry which is preliminary data.</text>
</comment>
<evidence type="ECO:0000313" key="15">
    <source>
        <dbReference type="EMBL" id="GAA0371374.1"/>
    </source>
</evidence>
<dbReference type="PANTHER" id="PTHR30069">
    <property type="entry name" value="TONB-DEPENDENT OUTER MEMBRANE RECEPTOR"/>
    <property type="match status" value="1"/>
</dbReference>
<dbReference type="SUPFAM" id="SSF56935">
    <property type="entry name" value="Porins"/>
    <property type="match status" value="1"/>
</dbReference>
<dbReference type="EMBL" id="BAAAEI010000024">
    <property type="protein sequence ID" value="GAA0371374.1"/>
    <property type="molecule type" value="Genomic_DNA"/>
</dbReference>
<evidence type="ECO:0000259" key="13">
    <source>
        <dbReference type="Pfam" id="PF00593"/>
    </source>
</evidence>
<evidence type="ECO:0000256" key="8">
    <source>
        <dbReference type="ARBA" id="ARBA00023136"/>
    </source>
</evidence>
<dbReference type="InterPro" id="IPR000531">
    <property type="entry name" value="Beta-barrel_TonB"/>
</dbReference>
<dbReference type="Proteomes" id="UP001501757">
    <property type="component" value="Unassembled WGS sequence"/>
</dbReference>
<dbReference type="Pfam" id="PF07715">
    <property type="entry name" value="Plug"/>
    <property type="match status" value="1"/>
</dbReference>